<dbReference type="GO" id="GO:0016301">
    <property type="term" value="F:kinase activity"/>
    <property type="evidence" value="ECO:0007669"/>
    <property type="project" value="InterPro"/>
</dbReference>
<evidence type="ECO:0000259" key="1">
    <source>
        <dbReference type="PROSITE" id="PS51880"/>
    </source>
</evidence>
<dbReference type="AlphaFoldDB" id="E1R5D0"/>
<dbReference type="Proteomes" id="UP000002318">
    <property type="component" value="Chromosome"/>
</dbReference>
<dbReference type="KEGG" id="ssm:Spirs_3160"/>
<dbReference type="InterPro" id="IPR012675">
    <property type="entry name" value="Beta-grasp_dom_sf"/>
</dbReference>
<dbReference type="Gene3D" id="3.40.50.300">
    <property type="entry name" value="P-loop containing nucleotide triphosphate hydrolases"/>
    <property type="match status" value="1"/>
</dbReference>
<dbReference type="eggNOG" id="COG0572">
    <property type="taxonomic scope" value="Bacteria"/>
</dbReference>
<evidence type="ECO:0000313" key="3">
    <source>
        <dbReference type="Proteomes" id="UP000002318"/>
    </source>
</evidence>
<organism evidence="2 3">
    <name type="scientific">Sediminispirochaeta smaragdinae (strain DSM 11293 / JCM 15392 / SEBR 4228)</name>
    <name type="common">Spirochaeta smaragdinae</name>
    <dbReference type="NCBI Taxonomy" id="573413"/>
    <lineage>
        <taxon>Bacteria</taxon>
        <taxon>Pseudomonadati</taxon>
        <taxon>Spirochaetota</taxon>
        <taxon>Spirochaetia</taxon>
        <taxon>Spirochaetales</taxon>
        <taxon>Spirochaetaceae</taxon>
        <taxon>Sediminispirochaeta</taxon>
    </lineage>
</organism>
<dbReference type="RefSeq" id="WP_013255717.1">
    <property type="nucleotide sequence ID" value="NC_014364.1"/>
</dbReference>
<dbReference type="Pfam" id="PF00485">
    <property type="entry name" value="PRK"/>
    <property type="match status" value="1"/>
</dbReference>
<name>E1R5D0_SEDSS</name>
<reference evidence="2 3" key="1">
    <citation type="journal article" date="2010" name="Stand. Genomic Sci.">
        <title>Complete genome sequence of Spirochaeta smaragdinae type strain (SEBR 4228).</title>
        <authorList>
            <person name="Mavromatis K."/>
            <person name="Yasawong M."/>
            <person name="Chertkov O."/>
            <person name="Lapidus A."/>
            <person name="Lucas S."/>
            <person name="Nolan M."/>
            <person name="Del Rio T.G."/>
            <person name="Tice H."/>
            <person name="Cheng J.F."/>
            <person name="Pitluck S."/>
            <person name="Liolios K."/>
            <person name="Ivanova N."/>
            <person name="Tapia R."/>
            <person name="Han C."/>
            <person name="Bruce D."/>
            <person name="Goodwin L."/>
            <person name="Pati A."/>
            <person name="Chen A."/>
            <person name="Palaniappan K."/>
            <person name="Land M."/>
            <person name="Hauser L."/>
            <person name="Chang Y.J."/>
            <person name="Jeffries C.D."/>
            <person name="Detter J.C."/>
            <person name="Rohde M."/>
            <person name="Brambilla E."/>
            <person name="Spring S."/>
            <person name="Goker M."/>
            <person name="Sikorski J."/>
            <person name="Woyke T."/>
            <person name="Bristow J."/>
            <person name="Eisen J.A."/>
            <person name="Markowitz V."/>
            <person name="Hugenholtz P."/>
            <person name="Klenk H.P."/>
            <person name="Kyrpides N.C."/>
        </authorList>
    </citation>
    <scope>NUCLEOTIDE SEQUENCE [LARGE SCALE GENOMIC DNA]</scope>
    <source>
        <strain evidence="3">DSM 11293 / JCM 15392 / SEBR 4228</strain>
    </source>
</reference>
<dbReference type="STRING" id="573413.Spirs_3160"/>
<dbReference type="InterPro" id="IPR006083">
    <property type="entry name" value="PRK/URK"/>
</dbReference>
<dbReference type="SUPFAM" id="SSF55186">
    <property type="entry name" value="ThrRS/AlaRS common domain"/>
    <property type="match status" value="1"/>
</dbReference>
<dbReference type="GO" id="GO:0005524">
    <property type="term" value="F:ATP binding"/>
    <property type="evidence" value="ECO:0007669"/>
    <property type="project" value="InterPro"/>
</dbReference>
<dbReference type="HOGENOM" id="CLU_023775_1_0_12"/>
<dbReference type="CDD" id="cd02028">
    <property type="entry name" value="UMPK_like"/>
    <property type="match status" value="1"/>
</dbReference>
<dbReference type="Gene3D" id="3.30.980.10">
    <property type="entry name" value="Threonyl-trna Synthetase, Chain A, domain 2"/>
    <property type="match status" value="1"/>
</dbReference>
<dbReference type="PANTHER" id="PTHR10285">
    <property type="entry name" value="URIDINE KINASE"/>
    <property type="match status" value="1"/>
</dbReference>
<protein>
    <submittedName>
        <fullName evidence="2">AAA ATPase</fullName>
    </submittedName>
</protein>
<dbReference type="EMBL" id="CP002116">
    <property type="protein sequence ID" value="ADK82258.1"/>
    <property type="molecule type" value="Genomic_DNA"/>
</dbReference>
<dbReference type="InterPro" id="IPR003593">
    <property type="entry name" value="AAA+_ATPase"/>
</dbReference>
<feature type="domain" description="TGS" evidence="1">
    <location>
        <begin position="1"/>
        <end position="64"/>
    </location>
</feature>
<sequence>MNQVTVTLPDGSKKTVAYGTRVSEFLPPSEADDLQGPVVAALVNNDLVTPSFKIEIDATVEPVTLYSRYGNRIYRRSLSFLLGLASKKVFPDRHLVIGHSLGDGYYYYYNGMAGVGEGEIARLEEEMHAIVKAALPIKRSVISYEQALERVRKENLPATELLLRYRNDPKIPLYMCDQFFDISYEPLLDNTSLLSLFELRNYPPGFLLRYPKSKEPTKLAEFIDHPLLFSIFKEYKAWGKILDVNCTGRLNQLIEERNIAPFIQVAEALHDKKISQIADQIAQRRDTVRVVLIAGPSSSGKTTFTKKLAIQLQVLGFNPVVIGLDDYFRPRKNVPLDADGNLDLESLRALNIEQLNSHLLALFAGREIEVPIFDFKAGKPKEQGKKLRFGKRNILLMEGIHGLNPDLTPEIPREQKHLVYISALTQLNLDDHNRIATTDNRLCRRMVRDHQFRGNSALSTLEMWPSVRRGEDNNIFPYQHLADSAFNSALDYELAVLKPYVEPLLNTVKPFHRQYSEARRLLAFLTNFSSIPVQYVPQHSILREFVGGSGFSY</sequence>
<dbReference type="SUPFAM" id="SSF52540">
    <property type="entry name" value="P-loop containing nucleoside triphosphate hydrolases"/>
    <property type="match status" value="1"/>
</dbReference>
<dbReference type="Gene3D" id="3.10.20.30">
    <property type="match status" value="1"/>
</dbReference>
<keyword evidence="3" id="KW-1185">Reference proteome</keyword>
<evidence type="ECO:0000313" key="2">
    <source>
        <dbReference type="EMBL" id="ADK82258.1"/>
    </source>
</evidence>
<proteinExistence type="predicted"/>
<dbReference type="PROSITE" id="PS51880">
    <property type="entry name" value="TGS"/>
    <property type="match status" value="1"/>
</dbReference>
<gene>
    <name evidence="2" type="ordered locus">Spirs_3160</name>
</gene>
<dbReference type="OrthoDB" id="9764644at2"/>
<dbReference type="InterPro" id="IPR027417">
    <property type="entry name" value="P-loop_NTPase"/>
</dbReference>
<dbReference type="eggNOG" id="COG0441">
    <property type="taxonomic scope" value="Bacteria"/>
</dbReference>
<dbReference type="InterPro" id="IPR018163">
    <property type="entry name" value="Thr/Ala-tRNA-synth_IIc_edit"/>
</dbReference>
<accession>E1R5D0</accession>
<dbReference type="InterPro" id="IPR004095">
    <property type="entry name" value="TGS"/>
</dbReference>
<dbReference type="SMART" id="SM00382">
    <property type="entry name" value="AAA"/>
    <property type="match status" value="1"/>
</dbReference>